<feature type="region of interest" description="Disordered" evidence="1">
    <location>
        <begin position="1"/>
        <end position="54"/>
    </location>
</feature>
<evidence type="ECO:0000313" key="2">
    <source>
        <dbReference type="EMBL" id="MCT7661408.1"/>
    </source>
</evidence>
<comment type="caution">
    <text evidence="2">The sequence shown here is derived from an EMBL/GenBank/DDBJ whole genome shotgun (WGS) entry which is preliminary data.</text>
</comment>
<evidence type="ECO:0000256" key="1">
    <source>
        <dbReference type="SAM" id="MobiDB-lite"/>
    </source>
</evidence>
<keyword evidence="3" id="KW-1185">Reference proteome</keyword>
<gene>
    <name evidence="2" type="ORF">N4S67_23660</name>
</gene>
<protein>
    <recommendedName>
        <fullName evidence="4">General stress protein</fullName>
    </recommendedName>
</protein>
<dbReference type="RefSeq" id="WP_260995471.1">
    <property type="nucleotide sequence ID" value="NZ_JAODWD010000006.1"/>
</dbReference>
<dbReference type="EMBL" id="JAODWD010000006">
    <property type="protein sequence ID" value="MCT7661408.1"/>
    <property type="molecule type" value="Genomic_DNA"/>
</dbReference>
<organism evidence="2 3">
    <name type="scientific">Mycobacterium deserti</name>
    <dbReference type="NCBI Taxonomy" id="2978347"/>
    <lineage>
        <taxon>Bacteria</taxon>
        <taxon>Bacillati</taxon>
        <taxon>Actinomycetota</taxon>
        <taxon>Actinomycetes</taxon>
        <taxon>Mycobacteriales</taxon>
        <taxon>Mycobacteriaceae</taxon>
        <taxon>Mycobacterium</taxon>
    </lineage>
</organism>
<dbReference type="Pfam" id="PF23855">
    <property type="entry name" value="DUF7218"/>
    <property type="match status" value="1"/>
</dbReference>
<evidence type="ECO:0008006" key="4">
    <source>
        <dbReference type="Google" id="ProtNLM"/>
    </source>
</evidence>
<dbReference type="Proteomes" id="UP001206639">
    <property type="component" value="Unassembled WGS sequence"/>
</dbReference>
<dbReference type="InterPro" id="IPR055642">
    <property type="entry name" value="DUF7218"/>
</dbReference>
<name>A0ABT2MGJ3_9MYCO</name>
<accession>A0ABT2MGJ3</accession>
<sequence length="54" mass="5549">MAKDHGSSVKNDKQYEGLRKKGMSKQRAAAISNSPGASKRGGKNSGKGGKKSGS</sequence>
<feature type="compositionally biased region" description="Basic and acidic residues" evidence="1">
    <location>
        <begin position="1"/>
        <end position="19"/>
    </location>
</feature>
<proteinExistence type="predicted"/>
<evidence type="ECO:0000313" key="3">
    <source>
        <dbReference type="Proteomes" id="UP001206639"/>
    </source>
</evidence>
<reference evidence="3" key="1">
    <citation type="submission" date="2023-07" db="EMBL/GenBank/DDBJ databases">
        <authorList>
            <person name="Deng Y."/>
            <person name="Zhang Y.-Q."/>
        </authorList>
    </citation>
    <scope>NUCLEOTIDE SEQUENCE [LARGE SCALE GENOMIC DNA]</scope>
    <source>
        <strain evidence="3">CPCC 205710</strain>
    </source>
</reference>